<gene>
    <name evidence="2" type="ORF">QP939_51030</name>
</gene>
<evidence type="ECO:0008006" key="4">
    <source>
        <dbReference type="Google" id="ProtNLM"/>
    </source>
</evidence>
<keyword evidence="1" id="KW-0812">Transmembrane</keyword>
<accession>A0ABY8XN25</accession>
<proteinExistence type="predicted"/>
<feature type="transmembrane region" description="Helical" evidence="1">
    <location>
        <begin position="213"/>
        <end position="236"/>
    </location>
</feature>
<protein>
    <recommendedName>
        <fullName evidence="4">DUF3592 domain-containing protein</fullName>
    </recommendedName>
</protein>
<name>A0ABY8XN25_9PSEU</name>
<evidence type="ECO:0000313" key="3">
    <source>
        <dbReference type="Proteomes" id="UP001227101"/>
    </source>
</evidence>
<keyword evidence="1" id="KW-1133">Transmembrane helix</keyword>
<dbReference type="RefSeq" id="WP_285454210.1">
    <property type="nucleotide sequence ID" value="NZ_CP127173.1"/>
</dbReference>
<evidence type="ECO:0000313" key="2">
    <source>
        <dbReference type="EMBL" id="WIV57001.1"/>
    </source>
</evidence>
<organism evidence="2 3">
    <name type="scientific">Amycolatopsis nalaikhensis</name>
    <dbReference type="NCBI Taxonomy" id="715472"/>
    <lineage>
        <taxon>Bacteria</taxon>
        <taxon>Bacillati</taxon>
        <taxon>Actinomycetota</taxon>
        <taxon>Actinomycetes</taxon>
        <taxon>Pseudonocardiales</taxon>
        <taxon>Pseudonocardiaceae</taxon>
        <taxon>Amycolatopsis</taxon>
    </lineage>
</organism>
<keyword evidence="3" id="KW-1185">Reference proteome</keyword>
<evidence type="ECO:0000256" key="1">
    <source>
        <dbReference type="SAM" id="Phobius"/>
    </source>
</evidence>
<keyword evidence="1" id="KW-0472">Membrane</keyword>
<feature type="transmembrane region" description="Helical" evidence="1">
    <location>
        <begin position="53"/>
        <end position="73"/>
    </location>
</feature>
<feature type="transmembrane region" description="Helical" evidence="1">
    <location>
        <begin position="113"/>
        <end position="133"/>
    </location>
</feature>
<dbReference type="EMBL" id="CP127173">
    <property type="protein sequence ID" value="WIV57001.1"/>
    <property type="molecule type" value="Genomic_DNA"/>
</dbReference>
<sequence length="239" mass="25307">MSDRPRRLRAARRLRAWRVCWVLVGAFGAMGFVTLAAGTAWQLAHRFGAGDVVLAGAGLGGTAAVTASAVVLVRRFERRIRVLVPHRGALPPLSTADLEAGPPVPRGGRRFEWALAVFGGGVLVAAVLVLSALDAVTQDLLETGTRTEGVVLDVHDPARGTSTFHVSYIAAGAEKTAEIAWHSDRTYRPGDRVTVVYDATHVRTTDEDNPDQFLVGLCVVSMIGALLLVPGAAVAATRL</sequence>
<reference evidence="2 3" key="1">
    <citation type="submission" date="2023-06" db="EMBL/GenBank/DDBJ databases">
        <authorList>
            <person name="Oyuntsetseg B."/>
            <person name="Kim S.B."/>
        </authorList>
    </citation>
    <scope>NUCLEOTIDE SEQUENCE [LARGE SCALE GENOMIC DNA]</scope>
    <source>
        <strain evidence="2 3">2-2</strain>
    </source>
</reference>
<dbReference type="Proteomes" id="UP001227101">
    <property type="component" value="Chromosome"/>
</dbReference>
<feature type="transmembrane region" description="Helical" evidence="1">
    <location>
        <begin position="20"/>
        <end position="41"/>
    </location>
</feature>